<name>A0A7D5LDT2_9EURY</name>
<evidence type="ECO:0000313" key="2">
    <source>
        <dbReference type="Proteomes" id="UP000509626"/>
    </source>
</evidence>
<dbReference type="GeneID" id="56039931"/>
<evidence type="ECO:0000313" key="1">
    <source>
        <dbReference type="EMBL" id="QLG64208.1"/>
    </source>
</evidence>
<keyword evidence="2" id="KW-1185">Reference proteome</keyword>
<organism evidence="1 2">
    <name type="scientific">Halorarum salinum</name>
    <dbReference type="NCBI Taxonomy" id="2743089"/>
    <lineage>
        <taxon>Archaea</taxon>
        <taxon>Methanobacteriati</taxon>
        <taxon>Methanobacteriota</taxon>
        <taxon>Stenosarchaea group</taxon>
        <taxon>Halobacteria</taxon>
        <taxon>Halobacteriales</taxon>
        <taxon>Haloferacaceae</taxon>
        <taxon>Halorarum</taxon>
    </lineage>
</organism>
<geneLocation type="plasmid" evidence="1 2">
    <name>unnamed1</name>
</geneLocation>
<dbReference type="InterPro" id="IPR038282">
    <property type="entry name" value="DUF2267_sf"/>
</dbReference>
<protein>
    <submittedName>
        <fullName evidence="1">DUF2267 domain-containing protein</fullName>
    </submittedName>
</protein>
<dbReference type="KEGG" id="halu:HUG12_20690"/>
<dbReference type="AlphaFoldDB" id="A0A7D5LDT2"/>
<dbReference type="InterPro" id="IPR018727">
    <property type="entry name" value="DUF2267"/>
</dbReference>
<reference evidence="1 2" key="1">
    <citation type="submission" date="2020-06" db="EMBL/GenBank/DDBJ databases">
        <title>NJ-3-1, isolated from saline soil.</title>
        <authorList>
            <person name="Cui H.L."/>
            <person name="Shi X."/>
        </authorList>
    </citation>
    <scope>NUCLEOTIDE SEQUENCE [LARGE SCALE GENOMIC DNA]</scope>
    <source>
        <strain evidence="1 2">NJ-3-1</strain>
        <plasmid evidence="1 2">unnamed1</plasmid>
    </source>
</reference>
<dbReference type="Gene3D" id="1.10.490.110">
    <property type="entry name" value="Uncharacterized conserved protein DUF2267"/>
    <property type="match status" value="1"/>
</dbReference>
<dbReference type="RefSeq" id="WP_179270791.1">
    <property type="nucleotide sequence ID" value="NZ_CP058580.1"/>
</dbReference>
<sequence>MSASADEFHDRVARLADLPPEEAERITEVTLLTLGRRISRGEAEELAELLPTPLDDHLLRESDESPESFPVDAFVERVRERAGDPDDPERPIEAVLATFADAGARNELAEARSQLPPEYGALFDTADLSDAEGVDAADDLEG</sequence>
<dbReference type="Proteomes" id="UP000509626">
    <property type="component" value="Plasmid unnamed1"/>
</dbReference>
<dbReference type="Pfam" id="PF10025">
    <property type="entry name" value="DUF2267"/>
    <property type="match status" value="1"/>
</dbReference>
<dbReference type="EMBL" id="CP058580">
    <property type="protein sequence ID" value="QLG64208.1"/>
    <property type="molecule type" value="Genomic_DNA"/>
</dbReference>
<proteinExistence type="predicted"/>
<accession>A0A7D5LDT2</accession>
<dbReference type="OrthoDB" id="212282at2157"/>
<keyword evidence="1" id="KW-0614">Plasmid</keyword>
<gene>
    <name evidence="1" type="ORF">HUG12_20690</name>
</gene>